<dbReference type="InterPro" id="IPR020103">
    <property type="entry name" value="PsdUridine_synth_cat_dom_sf"/>
</dbReference>
<name>A0A220S0Q5_9NEIS</name>
<evidence type="ECO:0000259" key="2">
    <source>
        <dbReference type="Pfam" id="PF00849"/>
    </source>
</evidence>
<evidence type="ECO:0000313" key="3">
    <source>
        <dbReference type="EMBL" id="ASK27061.1"/>
    </source>
</evidence>
<dbReference type="InterPro" id="IPR050188">
    <property type="entry name" value="RluA_PseudoU_synthase"/>
</dbReference>
<dbReference type="PANTHER" id="PTHR21600">
    <property type="entry name" value="MITOCHONDRIAL RNA PSEUDOURIDINE SYNTHASE"/>
    <property type="match status" value="1"/>
</dbReference>
<dbReference type="EMBL" id="CP022278">
    <property type="protein sequence ID" value="ASK27061.1"/>
    <property type="molecule type" value="Genomic_DNA"/>
</dbReference>
<dbReference type="CDD" id="cd02869">
    <property type="entry name" value="PseudoU_synth_RluA_like"/>
    <property type="match status" value="1"/>
</dbReference>
<dbReference type="Gene3D" id="3.30.2350.10">
    <property type="entry name" value="Pseudouridine synthase"/>
    <property type="match status" value="1"/>
</dbReference>
<dbReference type="Pfam" id="PF00849">
    <property type="entry name" value="PseudoU_synth_2"/>
    <property type="match status" value="1"/>
</dbReference>
<organism evidence="3 4">
    <name type="scientific">Neisseria chenwenguii</name>
    <dbReference type="NCBI Taxonomy" id="1853278"/>
    <lineage>
        <taxon>Bacteria</taxon>
        <taxon>Pseudomonadati</taxon>
        <taxon>Pseudomonadota</taxon>
        <taxon>Betaproteobacteria</taxon>
        <taxon>Neisseriales</taxon>
        <taxon>Neisseriaceae</taxon>
        <taxon>Neisseria</taxon>
    </lineage>
</organism>
<dbReference type="PANTHER" id="PTHR21600:SF87">
    <property type="entry name" value="RNA PSEUDOURIDYLATE SYNTHASE DOMAIN-CONTAINING PROTEIN 1"/>
    <property type="match status" value="1"/>
</dbReference>
<feature type="domain" description="Pseudouridine synthase RsuA/RluA-like" evidence="2">
    <location>
        <begin position="10"/>
        <end position="147"/>
    </location>
</feature>
<dbReference type="InterPro" id="IPR006508">
    <property type="entry name" value="PsdUridine_synth_RluA-like"/>
</dbReference>
<gene>
    <name evidence="3" type="ORF">BG910_04270</name>
</gene>
<dbReference type="GO" id="GO:0140098">
    <property type="term" value="F:catalytic activity, acting on RNA"/>
    <property type="evidence" value="ECO:0007669"/>
    <property type="project" value="UniProtKB-ARBA"/>
</dbReference>
<dbReference type="InterPro" id="IPR006224">
    <property type="entry name" value="PsdUridine_synth_RluA-like_CS"/>
</dbReference>
<reference evidence="3 4" key="1">
    <citation type="submission" date="2017-06" db="EMBL/GenBank/DDBJ databases">
        <title>Neisseria chenwenguii sp. nov., isolated from the intestinal contents of Tibetan Plateau Pika in Yushu, Qinghai Province, China.</title>
        <authorList>
            <person name="Zhang G."/>
        </authorList>
    </citation>
    <scope>NUCLEOTIDE SEQUENCE [LARGE SCALE GENOMIC DNA]</scope>
    <source>
        <strain evidence="3 4">10023</strain>
    </source>
</reference>
<dbReference type="GO" id="GO:0003723">
    <property type="term" value="F:RNA binding"/>
    <property type="evidence" value="ECO:0007669"/>
    <property type="project" value="InterPro"/>
</dbReference>
<dbReference type="InterPro" id="IPR006145">
    <property type="entry name" value="PsdUridine_synth_RsuA/RluA"/>
</dbReference>
<accession>A0A220S0Q5</accession>
<dbReference type="GO" id="GO:0000455">
    <property type="term" value="P:enzyme-directed rRNA pseudouridine synthesis"/>
    <property type="evidence" value="ECO:0007669"/>
    <property type="project" value="TreeGrafter"/>
</dbReference>
<comment type="similarity">
    <text evidence="1">Belongs to the pseudouridine synthase RluA family.</text>
</comment>
<protein>
    <submittedName>
        <fullName evidence="3">TIGR01621 family pseudouridine synthase</fullName>
    </submittedName>
</protein>
<evidence type="ECO:0000256" key="1">
    <source>
        <dbReference type="ARBA" id="ARBA00010876"/>
    </source>
</evidence>
<dbReference type="AlphaFoldDB" id="A0A220S0Q5"/>
<dbReference type="KEGG" id="nei:BG910_04270"/>
<dbReference type="NCBIfam" id="TIGR01621">
    <property type="entry name" value="RluA-like"/>
    <property type="match status" value="1"/>
</dbReference>
<dbReference type="RefSeq" id="WP_089035778.1">
    <property type="nucleotide sequence ID" value="NZ_CP022278.1"/>
</dbReference>
<dbReference type="Proteomes" id="UP000198238">
    <property type="component" value="Chromosome"/>
</dbReference>
<keyword evidence="4" id="KW-1185">Reference proteome</keyword>
<dbReference type="PROSITE" id="PS01129">
    <property type="entry name" value="PSI_RLU"/>
    <property type="match status" value="1"/>
</dbReference>
<evidence type="ECO:0000313" key="4">
    <source>
        <dbReference type="Proteomes" id="UP000198238"/>
    </source>
</evidence>
<dbReference type="GO" id="GO:0009982">
    <property type="term" value="F:pseudouridine synthase activity"/>
    <property type="evidence" value="ECO:0007669"/>
    <property type="project" value="InterPro"/>
</dbReference>
<dbReference type="SUPFAM" id="SSF55120">
    <property type="entry name" value="Pseudouridine synthase"/>
    <property type="match status" value="1"/>
</dbReference>
<proteinExistence type="inferred from homology"/>
<sequence>MFEILFRNEDFVAVNKPCGVAVQQESLLPDLAAQLGVARLWLVHRLDKETSGVLLLALNAESASELAQMFTDKAVKKTYLALSDRKPSKKQGWVKGGMEKSRRGSWKLTRAAENFAVTRFQSFGLENSLRLFILEPHTGKTHQLRVAAKSLGSPLLGDSRYGGSPAPRLFLHAWKICLDRHGSTLEISAPLGKEWPSEKIKALTVPVKQLTDGIV</sequence>